<dbReference type="Proteomes" id="UP000051184">
    <property type="component" value="Unassembled WGS sequence"/>
</dbReference>
<dbReference type="AlphaFoldDB" id="A0A0N7MB56"/>
<proteinExistence type="predicted"/>
<dbReference type="STRING" id="1715691.TA5113_00880"/>
<dbReference type="EMBL" id="CYUE01000002">
    <property type="protein sequence ID" value="CUK24472.1"/>
    <property type="molecule type" value="Genomic_DNA"/>
</dbReference>
<gene>
    <name evidence="1" type="ORF">TA5114_00255</name>
</gene>
<protein>
    <submittedName>
        <fullName evidence="1">Uncharacterized protein</fullName>
    </submittedName>
</protein>
<evidence type="ECO:0000313" key="2">
    <source>
        <dbReference type="Proteomes" id="UP000051184"/>
    </source>
</evidence>
<reference evidence="2" key="1">
    <citation type="submission" date="2015-09" db="EMBL/GenBank/DDBJ databases">
        <authorList>
            <person name="Rodrigo-Torres Lidia"/>
            <person name="Arahal R.David."/>
        </authorList>
    </citation>
    <scope>NUCLEOTIDE SEQUENCE [LARGE SCALE GENOMIC DNA]</scope>
    <source>
        <strain evidence="2">CECT 5114</strain>
    </source>
</reference>
<accession>A0A0N7MB56</accession>
<sequence>MVNRIEKIEDGAVTKTAERYPRDGGHFFECFEPGQTMNPVWLNSLDDVADFLRTVPNRRVRMEPGAAMISRHIFIDGEPI</sequence>
<name>A0A0N7MB56_9RHOB</name>
<evidence type="ECO:0000313" key="1">
    <source>
        <dbReference type="EMBL" id="CUK24472.1"/>
    </source>
</evidence>
<organism evidence="1 2">
    <name type="scientific">Cognatishimia activa</name>
    <dbReference type="NCBI Taxonomy" id="1715691"/>
    <lineage>
        <taxon>Bacteria</taxon>
        <taxon>Pseudomonadati</taxon>
        <taxon>Pseudomonadota</taxon>
        <taxon>Alphaproteobacteria</taxon>
        <taxon>Rhodobacterales</taxon>
        <taxon>Paracoccaceae</taxon>
        <taxon>Cognatishimia</taxon>
    </lineage>
</organism>
<keyword evidence="2" id="KW-1185">Reference proteome</keyword>